<dbReference type="AlphaFoldDB" id="A0A834TJ41"/>
<feature type="region of interest" description="Disordered" evidence="1">
    <location>
        <begin position="24"/>
        <end position="45"/>
    </location>
</feature>
<evidence type="ECO:0000256" key="1">
    <source>
        <dbReference type="SAM" id="MobiDB-lite"/>
    </source>
</evidence>
<gene>
    <name evidence="2" type="ORF">G2W53_027300</name>
</gene>
<keyword evidence="3" id="KW-1185">Reference proteome</keyword>
<organism evidence="2 3">
    <name type="scientific">Senna tora</name>
    <dbReference type="NCBI Taxonomy" id="362788"/>
    <lineage>
        <taxon>Eukaryota</taxon>
        <taxon>Viridiplantae</taxon>
        <taxon>Streptophyta</taxon>
        <taxon>Embryophyta</taxon>
        <taxon>Tracheophyta</taxon>
        <taxon>Spermatophyta</taxon>
        <taxon>Magnoliopsida</taxon>
        <taxon>eudicotyledons</taxon>
        <taxon>Gunneridae</taxon>
        <taxon>Pentapetalae</taxon>
        <taxon>rosids</taxon>
        <taxon>fabids</taxon>
        <taxon>Fabales</taxon>
        <taxon>Fabaceae</taxon>
        <taxon>Caesalpinioideae</taxon>
        <taxon>Cassia clade</taxon>
        <taxon>Senna</taxon>
    </lineage>
</organism>
<evidence type="ECO:0000313" key="2">
    <source>
        <dbReference type="EMBL" id="KAF7821845.1"/>
    </source>
</evidence>
<name>A0A834TJ41_9FABA</name>
<evidence type="ECO:0000313" key="3">
    <source>
        <dbReference type="Proteomes" id="UP000634136"/>
    </source>
</evidence>
<dbReference type="Proteomes" id="UP000634136">
    <property type="component" value="Unassembled WGS sequence"/>
</dbReference>
<sequence length="45" mass="5123">MLGKRVRGEEYLRSIVYAADLARKDSTTPTMNLHGAGDEPPRHRR</sequence>
<accession>A0A834TJ41</accession>
<dbReference type="EMBL" id="JAAIUW010000008">
    <property type="protein sequence ID" value="KAF7821845.1"/>
    <property type="molecule type" value="Genomic_DNA"/>
</dbReference>
<feature type="compositionally biased region" description="Basic and acidic residues" evidence="1">
    <location>
        <begin position="36"/>
        <end position="45"/>
    </location>
</feature>
<comment type="caution">
    <text evidence="2">The sequence shown here is derived from an EMBL/GenBank/DDBJ whole genome shotgun (WGS) entry which is preliminary data.</text>
</comment>
<protein>
    <submittedName>
        <fullName evidence="2">Uncharacterized protein</fullName>
    </submittedName>
</protein>
<reference evidence="2" key="1">
    <citation type="submission" date="2020-09" db="EMBL/GenBank/DDBJ databases">
        <title>Genome-Enabled Discovery of Anthraquinone Biosynthesis in Senna tora.</title>
        <authorList>
            <person name="Kang S.-H."/>
            <person name="Pandey R.P."/>
            <person name="Lee C.-M."/>
            <person name="Sim J.-S."/>
            <person name="Jeong J.-T."/>
            <person name="Choi B.-S."/>
            <person name="Jung M."/>
            <person name="Ginzburg D."/>
            <person name="Zhao K."/>
            <person name="Won S.Y."/>
            <person name="Oh T.-J."/>
            <person name="Yu Y."/>
            <person name="Kim N.-H."/>
            <person name="Lee O.R."/>
            <person name="Lee T.-H."/>
            <person name="Bashyal P."/>
            <person name="Kim T.-S."/>
            <person name="Lee W.-H."/>
            <person name="Kawkins C."/>
            <person name="Kim C.-K."/>
            <person name="Kim J.S."/>
            <person name="Ahn B.O."/>
            <person name="Rhee S.Y."/>
            <person name="Sohng J.K."/>
        </authorList>
    </citation>
    <scope>NUCLEOTIDE SEQUENCE</scope>
    <source>
        <tissue evidence="2">Leaf</tissue>
    </source>
</reference>
<proteinExistence type="predicted"/>